<dbReference type="Proteomes" id="UP000078582">
    <property type="component" value="Chromosome"/>
</dbReference>
<accession>A0A192H1H7</accession>
<dbReference type="InterPro" id="IPR049731">
    <property type="entry name" value="LVIS_2131-like"/>
</dbReference>
<dbReference type="OrthoDB" id="2311501at2"/>
<dbReference type="GeneID" id="42981182"/>
<dbReference type="KEGG" id="lbt:AYR52_10445"/>
<reference evidence="1 2" key="1">
    <citation type="submission" date="2016-03" db="EMBL/GenBank/DDBJ databases">
        <title>Pediococcus and Lactobacillus from brewery environment - whole genome sequencing and assembly.</title>
        <authorList>
            <person name="Behr J."/>
            <person name="Geissler A.J."/>
            <person name="Vogel R.F."/>
        </authorList>
    </citation>
    <scope>NUCLEOTIDE SEQUENCE [LARGE SCALE GENOMIC DNA]</scope>
    <source>
        <strain evidence="1 2">TMW 1.1989</strain>
    </source>
</reference>
<evidence type="ECO:0000313" key="2">
    <source>
        <dbReference type="Proteomes" id="UP000078582"/>
    </source>
</evidence>
<dbReference type="NCBIfam" id="NF040508">
    <property type="entry name" value="LVIS_2131_fam"/>
    <property type="match status" value="1"/>
</dbReference>
<name>A0A192H1H7_9LACO</name>
<protein>
    <submittedName>
        <fullName evidence="1">Uncharacterized protein</fullName>
    </submittedName>
</protein>
<gene>
    <name evidence="1" type="ORF">AYR53_02880</name>
</gene>
<evidence type="ECO:0000313" key="1">
    <source>
        <dbReference type="EMBL" id="ANK61801.1"/>
    </source>
</evidence>
<sequence length="211" mass="24108">MDAVNYIGIAFWLIVLIFIFFTFHNIRVRRLKRIVAGEKGFYWPGFLLSGLLIVIAFAGLWLASYATFFRNVDLTDKQEISLSYKYKPLVMSSINGRFYDVKVENGNGKQPTQYYTYWVDGARYQISSNNATIVSGAHPMNVSAGNYPWKHDELAKQEKKTERTFVATMTATYKSNFMNGLGIRAGRKATTFSMIRVPNSSVIYIKKDNSK</sequence>
<proteinExistence type="predicted"/>
<dbReference type="EMBL" id="CP014873">
    <property type="protein sequence ID" value="ANK61801.1"/>
    <property type="molecule type" value="Genomic_DNA"/>
</dbReference>
<keyword evidence="2" id="KW-1185">Reference proteome</keyword>
<dbReference type="RefSeq" id="WP_068225946.1">
    <property type="nucleotide sequence ID" value="NZ_CP014623.1"/>
</dbReference>
<organism evidence="1 2">
    <name type="scientific">Loigolactobacillus backii</name>
    <dbReference type="NCBI Taxonomy" id="375175"/>
    <lineage>
        <taxon>Bacteria</taxon>
        <taxon>Bacillati</taxon>
        <taxon>Bacillota</taxon>
        <taxon>Bacilli</taxon>
        <taxon>Lactobacillales</taxon>
        <taxon>Lactobacillaceae</taxon>
        <taxon>Loigolactobacillus</taxon>
    </lineage>
</organism>
<dbReference type="STRING" id="375175.AYR53_02880"/>
<dbReference type="AlphaFoldDB" id="A0A192H1H7"/>